<dbReference type="SUPFAM" id="SSF46565">
    <property type="entry name" value="Chaperone J-domain"/>
    <property type="match status" value="1"/>
</dbReference>
<gene>
    <name evidence="2" type="ORF">ACFOSX_08830</name>
</gene>
<dbReference type="PRINTS" id="PR00625">
    <property type="entry name" value="JDOMAIN"/>
</dbReference>
<comment type="caution">
    <text evidence="2">The sequence shown here is derived from an EMBL/GenBank/DDBJ whole genome shotgun (WGS) entry which is preliminary data.</text>
</comment>
<sequence>MKILNYYNILGVSENSDLETIKKTFRREIALYHPENNSHPDAKQKFDALVEAFNVLSHPEKRKEYDILLKKSQTPTEVAVITEKEEQQYEDWQKEAKKKSDTSWETPLTELLLLDLFFDFGFIGLFDNIGDTLGDALGDIGDIFDIF</sequence>
<organism evidence="2 3">
    <name type="scientific">Winogradskyella maritima</name>
    <dbReference type="NCBI Taxonomy" id="1517766"/>
    <lineage>
        <taxon>Bacteria</taxon>
        <taxon>Pseudomonadati</taxon>
        <taxon>Bacteroidota</taxon>
        <taxon>Flavobacteriia</taxon>
        <taxon>Flavobacteriales</taxon>
        <taxon>Flavobacteriaceae</taxon>
        <taxon>Winogradskyella</taxon>
    </lineage>
</organism>
<dbReference type="PANTHER" id="PTHR43908:SF3">
    <property type="entry name" value="AT29763P-RELATED"/>
    <property type="match status" value="1"/>
</dbReference>
<dbReference type="Proteomes" id="UP001595812">
    <property type="component" value="Unassembled WGS sequence"/>
</dbReference>
<keyword evidence="3" id="KW-1185">Reference proteome</keyword>
<evidence type="ECO:0000313" key="2">
    <source>
        <dbReference type="EMBL" id="MFC3877334.1"/>
    </source>
</evidence>
<evidence type="ECO:0000313" key="3">
    <source>
        <dbReference type="Proteomes" id="UP001595812"/>
    </source>
</evidence>
<name>A0ABV8AL10_9FLAO</name>
<accession>A0ABV8AL10</accession>
<evidence type="ECO:0000259" key="1">
    <source>
        <dbReference type="PROSITE" id="PS50076"/>
    </source>
</evidence>
<dbReference type="Pfam" id="PF00226">
    <property type="entry name" value="DnaJ"/>
    <property type="match status" value="1"/>
</dbReference>
<protein>
    <submittedName>
        <fullName evidence="2">J domain-containing protein</fullName>
    </submittedName>
</protein>
<dbReference type="InterPro" id="IPR001623">
    <property type="entry name" value="DnaJ_domain"/>
</dbReference>
<feature type="domain" description="J" evidence="1">
    <location>
        <begin position="5"/>
        <end position="69"/>
    </location>
</feature>
<proteinExistence type="predicted"/>
<dbReference type="PANTHER" id="PTHR43908">
    <property type="entry name" value="AT29763P-RELATED"/>
    <property type="match status" value="1"/>
</dbReference>
<reference evidence="3" key="1">
    <citation type="journal article" date="2019" name="Int. J. Syst. Evol. Microbiol.">
        <title>The Global Catalogue of Microorganisms (GCM) 10K type strain sequencing project: providing services to taxonomists for standard genome sequencing and annotation.</title>
        <authorList>
            <consortium name="The Broad Institute Genomics Platform"/>
            <consortium name="The Broad Institute Genome Sequencing Center for Infectious Disease"/>
            <person name="Wu L."/>
            <person name="Ma J."/>
        </authorList>
    </citation>
    <scope>NUCLEOTIDE SEQUENCE [LARGE SCALE GENOMIC DNA]</scope>
    <source>
        <strain evidence="3">CECT 8979</strain>
    </source>
</reference>
<dbReference type="InterPro" id="IPR036869">
    <property type="entry name" value="J_dom_sf"/>
</dbReference>
<dbReference type="InterPro" id="IPR051100">
    <property type="entry name" value="DnaJ_subfamily_B/C"/>
</dbReference>
<dbReference type="SMART" id="SM00271">
    <property type="entry name" value="DnaJ"/>
    <property type="match status" value="1"/>
</dbReference>
<dbReference type="RefSeq" id="WP_386099422.1">
    <property type="nucleotide sequence ID" value="NZ_JBHSAT010000004.1"/>
</dbReference>
<dbReference type="CDD" id="cd06257">
    <property type="entry name" value="DnaJ"/>
    <property type="match status" value="1"/>
</dbReference>
<dbReference type="EMBL" id="JBHSAT010000004">
    <property type="protein sequence ID" value="MFC3877334.1"/>
    <property type="molecule type" value="Genomic_DNA"/>
</dbReference>
<dbReference type="PROSITE" id="PS50076">
    <property type="entry name" value="DNAJ_2"/>
    <property type="match status" value="1"/>
</dbReference>
<dbReference type="Gene3D" id="1.10.287.110">
    <property type="entry name" value="DnaJ domain"/>
    <property type="match status" value="1"/>
</dbReference>